<evidence type="ECO:0000256" key="2">
    <source>
        <dbReference type="ARBA" id="ARBA00022801"/>
    </source>
</evidence>
<dbReference type="SUPFAM" id="SSF51126">
    <property type="entry name" value="Pectin lyase-like"/>
    <property type="match status" value="1"/>
</dbReference>
<comment type="similarity">
    <text evidence="1 4">Belongs to the glycosyl hydrolase 28 family.</text>
</comment>
<dbReference type="PANTHER" id="PTHR31339:SF9">
    <property type="entry name" value="PLASMIN AND FIBRONECTIN-BINDING PROTEIN A"/>
    <property type="match status" value="1"/>
</dbReference>
<dbReference type="AlphaFoldDB" id="A0A174HDT2"/>
<dbReference type="GO" id="GO:0005975">
    <property type="term" value="P:carbohydrate metabolic process"/>
    <property type="evidence" value="ECO:0007669"/>
    <property type="project" value="InterPro"/>
</dbReference>
<dbReference type="EC" id="3.2.1.15" evidence="6"/>
<evidence type="ECO:0000259" key="5">
    <source>
        <dbReference type="Pfam" id="PF12708"/>
    </source>
</evidence>
<evidence type="ECO:0000256" key="3">
    <source>
        <dbReference type="ARBA" id="ARBA00023295"/>
    </source>
</evidence>
<evidence type="ECO:0000313" key="7">
    <source>
        <dbReference type="Proteomes" id="UP000095651"/>
    </source>
</evidence>
<keyword evidence="2 4" id="KW-0378">Hydrolase</keyword>
<name>A0A174HDT2_9FIRM</name>
<dbReference type="InterPro" id="IPR012334">
    <property type="entry name" value="Pectin_lyas_fold"/>
</dbReference>
<dbReference type="Pfam" id="PF12708">
    <property type="entry name" value="Pect-lyase_RHGA_epim"/>
    <property type="match status" value="1"/>
</dbReference>
<dbReference type="InterPro" id="IPR024535">
    <property type="entry name" value="RHGA/B-epi-like_pectate_lyase"/>
</dbReference>
<evidence type="ECO:0000313" key="6">
    <source>
        <dbReference type="EMBL" id="CUO73082.1"/>
    </source>
</evidence>
<reference evidence="6 7" key="1">
    <citation type="submission" date="2015-09" db="EMBL/GenBank/DDBJ databases">
        <authorList>
            <consortium name="Pathogen Informatics"/>
        </authorList>
    </citation>
    <scope>NUCLEOTIDE SEQUENCE [LARGE SCALE GENOMIC DNA]</scope>
    <source>
        <strain evidence="6 7">2789STDY5608850</strain>
    </source>
</reference>
<sequence>MELKVICMTARSATLETEAGRIFEFDTEGEIYINGSLYKRTNRVIFSLFGLRPDTEYEVCLKRDGEEARTVFRTDYEFVTLNVKEVGAKGDGIQDDTGFIQAAILACPKNGRVLIPKGVYRITSLFLKSHIRLELAAGAVLAADTDRFRYPRFPGMIESCDETEDYNLGTWEGNPLPMFAGIINGIEVEDVVIYGEGLVDGQASFENWWNDVGTMRGAFRPRMVFLERCKSITLQGFHLKNSPTWVLHPYFSQGLRFLDLDIRNPADSPNTDGLDPESCRDVEIAGLHFSLGDDCIAIKSGKIYMGRRYKTPSENIEIRQCLMENGHGAVTVGSEVGAGVKAVQVKDCLFRCTDRGLRVKTRRGRGRDSVLSDISFQHIIMENVMTPFVVNSFYFCDPDGRTDYVQCREALPVDERTPEIKNLSFKDIKASDCHVAASFLCGLPEQKIRKIELENVEISFAEQAREGVPAMMEGVEACSRQGFTVMNVDTLICKNVTITGQKGDAFIMSNIDYFENFAGAFS</sequence>
<proteinExistence type="inferred from homology"/>
<dbReference type="InterPro" id="IPR006626">
    <property type="entry name" value="PbH1"/>
</dbReference>
<dbReference type="PANTHER" id="PTHR31339">
    <property type="entry name" value="PECTIN LYASE-RELATED"/>
    <property type="match status" value="1"/>
</dbReference>
<dbReference type="GO" id="GO:0004650">
    <property type="term" value="F:polygalacturonase activity"/>
    <property type="evidence" value="ECO:0007669"/>
    <property type="project" value="UniProtKB-EC"/>
</dbReference>
<dbReference type="InterPro" id="IPR011050">
    <property type="entry name" value="Pectin_lyase_fold/virulence"/>
</dbReference>
<accession>A0A174HDT2</accession>
<dbReference type="EMBL" id="CYZE01000010">
    <property type="protein sequence ID" value="CUO73082.1"/>
    <property type="molecule type" value="Genomic_DNA"/>
</dbReference>
<dbReference type="InterPro" id="IPR000743">
    <property type="entry name" value="Glyco_hydro_28"/>
</dbReference>
<dbReference type="SMART" id="SM00710">
    <property type="entry name" value="PbH1"/>
    <property type="match status" value="4"/>
</dbReference>
<protein>
    <submittedName>
        <fullName evidence="6">Glycoside hydrolase family protein</fullName>
        <ecNumber evidence="6">3.2.1.15</ecNumber>
    </submittedName>
</protein>
<dbReference type="Proteomes" id="UP000095651">
    <property type="component" value="Unassembled WGS sequence"/>
</dbReference>
<evidence type="ECO:0000256" key="4">
    <source>
        <dbReference type="RuleBase" id="RU361169"/>
    </source>
</evidence>
<dbReference type="RefSeq" id="WP_055657478.1">
    <property type="nucleotide sequence ID" value="NZ_CABIXC010000010.1"/>
</dbReference>
<organism evidence="6 7">
    <name type="scientific">Hungatella hathewayi</name>
    <dbReference type="NCBI Taxonomy" id="154046"/>
    <lineage>
        <taxon>Bacteria</taxon>
        <taxon>Bacillati</taxon>
        <taxon>Bacillota</taxon>
        <taxon>Clostridia</taxon>
        <taxon>Lachnospirales</taxon>
        <taxon>Lachnospiraceae</taxon>
        <taxon>Hungatella</taxon>
    </lineage>
</organism>
<dbReference type="Gene3D" id="2.160.20.10">
    <property type="entry name" value="Single-stranded right-handed beta-helix, Pectin lyase-like"/>
    <property type="match status" value="1"/>
</dbReference>
<keyword evidence="3 4" id="KW-0326">Glycosidase</keyword>
<dbReference type="InterPro" id="IPR051801">
    <property type="entry name" value="GH28_Enzymes"/>
</dbReference>
<feature type="domain" description="Rhamnogalacturonase A/B/Epimerase-like pectate lyase" evidence="5">
    <location>
        <begin position="81"/>
        <end position="124"/>
    </location>
</feature>
<evidence type="ECO:0000256" key="1">
    <source>
        <dbReference type="ARBA" id="ARBA00008834"/>
    </source>
</evidence>
<gene>
    <name evidence="6" type="primary">pehA_1</name>
    <name evidence="6" type="ORF">ERS852407_03759</name>
</gene>
<dbReference type="Pfam" id="PF00295">
    <property type="entry name" value="Glyco_hydro_28"/>
    <property type="match status" value="1"/>
</dbReference>